<dbReference type="InterPro" id="IPR013088">
    <property type="entry name" value="Znf_NHR/GATA"/>
</dbReference>
<evidence type="ECO:0000256" key="4">
    <source>
        <dbReference type="ARBA" id="ARBA00022771"/>
    </source>
</evidence>
<dbReference type="Pfam" id="PF00105">
    <property type="entry name" value="zf-C4"/>
    <property type="match status" value="1"/>
</dbReference>
<dbReference type="Gene3D" id="3.30.50.10">
    <property type="entry name" value="Erythroid Transcription Factor GATA-1, subunit A"/>
    <property type="match status" value="1"/>
</dbReference>
<feature type="compositionally biased region" description="Polar residues" evidence="11">
    <location>
        <begin position="1"/>
        <end position="28"/>
    </location>
</feature>
<reference evidence="12" key="2">
    <citation type="submission" date="2022-06" db="UniProtKB">
        <authorList>
            <consortium name="EnsemblMetazoa"/>
        </authorList>
    </citation>
    <scope>IDENTIFICATION</scope>
    <source>
        <strain evidence="12">PS312</strain>
    </source>
</reference>
<dbReference type="SUPFAM" id="SSF57716">
    <property type="entry name" value="Glucocorticoid receptor-like (DNA-binding domain)"/>
    <property type="match status" value="1"/>
</dbReference>
<evidence type="ECO:0000256" key="8">
    <source>
        <dbReference type="ARBA" id="ARBA00023163"/>
    </source>
</evidence>
<evidence type="ECO:0000256" key="5">
    <source>
        <dbReference type="ARBA" id="ARBA00022833"/>
    </source>
</evidence>
<evidence type="ECO:0000256" key="7">
    <source>
        <dbReference type="ARBA" id="ARBA00023125"/>
    </source>
</evidence>
<evidence type="ECO:0000256" key="6">
    <source>
        <dbReference type="ARBA" id="ARBA00023015"/>
    </source>
</evidence>
<dbReference type="Proteomes" id="UP000005239">
    <property type="component" value="Unassembled WGS sequence"/>
</dbReference>
<dbReference type="GO" id="GO:0034056">
    <property type="term" value="F:estrogen response element binding"/>
    <property type="evidence" value="ECO:0000318"/>
    <property type="project" value="GO_Central"/>
</dbReference>
<feature type="region of interest" description="Disordered" evidence="11">
    <location>
        <begin position="110"/>
        <end position="146"/>
    </location>
</feature>
<protein>
    <submittedName>
        <fullName evidence="12">Nhr-2</fullName>
    </submittedName>
</protein>
<keyword evidence="6" id="KW-0805">Transcription regulation</keyword>
<dbReference type="PRINTS" id="PR00047">
    <property type="entry name" value="STROIDFINGER"/>
</dbReference>
<feature type="compositionally biased region" description="Low complexity" evidence="11">
    <location>
        <begin position="135"/>
        <end position="146"/>
    </location>
</feature>
<sequence length="498" mass="54360">MEEDNPSTSADAQAAGQQMLHSAFSRVQPTTTTPAKTLLPGYGIVRELPASVPSSAAANIPPFAFQPFIDGQFPKAEPIMNYLPGFDIPPQQQQQQPPPQPNLLQQLQLALQQARQSVAAAPAAPPPPPQPMLPAPTAAAEPSPSTQDALNMIRAVLAQSSFGQQQQQQQPHPLPAPLNKIRAEMRGTYEDSGTESLSPTSAGSPNSTSRSNSFSVSSLLLARNTELPLITQPREDCVVCEDRASGYHYGVLSCEGCKGFFRRSISKNEEYVCQRQFKDSCIINKGSRNRCQACRLAKCMKMGMSKDCVRADRKGNKRKVEAEEKQETRQRMMLQVAQYEPIIRQCEHAYTEAFPEGTFLMTREEVLERVDCFISAVPLLAAGGREAAEKALDRVVIVRAAFTADTCLALRPAEEPILRLKQVFTVVGPAQSTAPPAPFLRHPLSTRIVAIATAMEVVGAADIRTDDALESLNFALQHQLAAEKATPLYNKMSLLLGR</sequence>
<accession>A0A2A6BM67</accession>
<dbReference type="FunFam" id="3.30.50.10:FF:000030">
    <property type="entry name" value="Nuclear Hormone Receptor family"/>
    <property type="match status" value="1"/>
</dbReference>
<evidence type="ECO:0000256" key="10">
    <source>
        <dbReference type="ARBA" id="ARBA00023242"/>
    </source>
</evidence>
<dbReference type="CDD" id="cd06916">
    <property type="entry name" value="NR_DBD_like"/>
    <property type="match status" value="1"/>
</dbReference>
<dbReference type="PROSITE" id="PS51030">
    <property type="entry name" value="NUCLEAR_REC_DBD_2"/>
    <property type="match status" value="1"/>
</dbReference>
<keyword evidence="3" id="KW-0479">Metal-binding</keyword>
<dbReference type="PROSITE" id="PS00031">
    <property type="entry name" value="NUCLEAR_REC_DBD_1"/>
    <property type="match status" value="1"/>
</dbReference>
<reference evidence="13" key="1">
    <citation type="journal article" date="2008" name="Nat. Genet.">
        <title>The Pristionchus pacificus genome provides a unique perspective on nematode lifestyle and parasitism.</title>
        <authorList>
            <person name="Dieterich C."/>
            <person name="Clifton S.W."/>
            <person name="Schuster L.N."/>
            <person name="Chinwalla A."/>
            <person name="Delehaunty K."/>
            <person name="Dinkelacker I."/>
            <person name="Fulton L."/>
            <person name="Fulton R."/>
            <person name="Godfrey J."/>
            <person name="Minx P."/>
            <person name="Mitreva M."/>
            <person name="Roeseler W."/>
            <person name="Tian H."/>
            <person name="Witte H."/>
            <person name="Yang S.P."/>
            <person name="Wilson R.K."/>
            <person name="Sommer R.J."/>
        </authorList>
    </citation>
    <scope>NUCLEOTIDE SEQUENCE [LARGE SCALE GENOMIC DNA]</scope>
    <source>
        <strain evidence="13">PS312</strain>
    </source>
</reference>
<comment type="subcellular location">
    <subcellularLocation>
        <location evidence="1">Nucleus</location>
    </subcellularLocation>
</comment>
<dbReference type="PANTHER" id="PTHR48092">
    <property type="entry name" value="KNIRPS-RELATED PROTEIN-RELATED"/>
    <property type="match status" value="1"/>
</dbReference>
<evidence type="ECO:0000256" key="11">
    <source>
        <dbReference type="SAM" id="MobiDB-lite"/>
    </source>
</evidence>
<keyword evidence="10" id="KW-0539">Nucleus</keyword>
<accession>A0A8R1UHW5</accession>
<proteinExistence type="inferred from homology"/>
<keyword evidence="4" id="KW-0863">Zinc-finger</keyword>
<dbReference type="GO" id="GO:0006357">
    <property type="term" value="P:regulation of transcription by RNA polymerase II"/>
    <property type="evidence" value="ECO:0000318"/>
    <property type="project" value="GO_Central"/>
</dbReference>
<dbReference type="EnsemblMetazoa" id="PPA30508.1">
    <property type="protein sequence ID" value="PPA30508.1"/>
    <property type="gene ID" value="WBGene00203376"/>
</dbReference>
<dbReference type="InterPro" id="IPR050200">
    <property type="entry name" value="Nuclear_hormone_rcpt_NR3"/>
</dbReference>
<dbReference type="GO" id="GO:0005634">
    <property type="term" value="C:nucleus"/>
    <property type="evidence" value="ECO:0000318"/>
    <property type="project" value="GO_Central"/>
</dbReference>
<evidence type="ECO:0000313" key="12">
    <source>
        <dbReference type="EnsemblMetazoa" id="PPA30508.1"/>
    </source>
</evidence>
<feature type="region of interest" description="Disordered" evidence="11">
    <location>
        <begin position="189"/>
        <end position="212"/>
    </location>
</feature>
<keyword evidence="5" id="KW-0862">Zinc</keyword>
<gene>
    <name evidence="12" type="primary">WBGene00203376</name>
</gene>
<evidence type="ECO:0000256" key="3">
    <source>
        <dbReference type="ARBA" id="ARBA00022723"/>
    </source>
</evidence>
<dbReference type="SMART" id="SM00399">
    <property type="entry name" value="ZnF_C4"/>
    <property type="match status" value="1"/>
</dbReference>
<name>A0A2A6BM67_PRIPA</name>
<dbReference type="GO" id="GO:0008270">
    <property type="term" value="F:zinc ion binding"/>
    <property type="evidence" value="ECO:0007669"/>
    <property type="project" value="UniProtKB-KW"/>
</dbReference>
<dbReference type="GO" id="GO:0004879">
    <property type="term" value="F:nuclear receptor activity"/>
    <property type="evidence" value="ECO:0000318"/>
    <property type="project" value="GO_Central"/>
</dbReference>
<evidence type="ECO:0000313" key="13">
    <source>
        <dbReference type="Proteomes" id="UP000005239"/>
    </source>
</evidence>
<feature type="compositionally biased region" description="Low complexity" evidence="11">
    <location>
        <begin position="201"/>
        <end position="212"/>
    </location>
</feature>
<organism evidence="12 13">
    <name type="scientific">Pristionchus pacificus</name>
    <name type="common">Parasitic nematode worm</name>
    <dbReference type="NCBI Taxonomy" id="54126"/>
    <lineage>
        <taxon>Eukaryota</taxon>
        <taxon>Metazoa</taxon>
        <taxon>Ecdysozoa</taxon>
        <taxon>Nematoda</taxon>
        <taxon>Chromadorea</taxon>
        <taxon>Rhabditida</taxon>
        <taxon>Rhabditina</taxon>
        <taxon>Diplogasteromorpha</taxon>
        <taxon>Diplogasteroidea</taxon>
        <taxon>Neodiplogasteridae</taxon>
        <taxon>Pristionchus</taxon>
    </lineage>
</organism>
<keyword evidence="8" id="KW-0804">Transcription</keyword>
<dbReference type="InterPro" id="IPR001628">
    <property type="entry name" value="Znf_hrmn_rcpt"/>
</dbReference>
<dbReference type="GO" id="GO:0000785">
    <property type="term" value="C:chromatin"/>
    <property type="evidence" value="ECO:0000318"/>
    <property type="project" value="GO_Central"/>
</dbReference>
<keyword evidence="7" id="KW-0238">DNA-binding</keyword>
<evidence type="ECO:0000256" key="2">
    <source>
        <dbReference type="ARBA" id="ARBA00005993"/>
    </source>
</evidence>
<keyword evidence="9" id="KW-0675">Receptor</keyword>
<dbReference type="AlphaFoldDB" id="A0A2A6BM67"/>
<evidence type="ECO:0000256" key="9">
    <source>
        <dbReference type="ARBA" id="ARBA00023170"/>
    </source>
</evidence>
<keyword evidence="13" id="KW-1185">Reference proteome</keyword>
<evidence type="ECO:0000256" key="1">
    <source>
        <dbReference type="ARBA" id="ARBA00004123"/>
    </source>
</evidence>
<feature type="compositionally biased region" description="Pro residues" evidence="11">
    <location>
        <begin position="123"/>
        <end position="134"/>
    </location>
</feature>
<comment type="similarity">
    <text evidence="2">Belongs to the nuclear hormone receptor family.</text>
</comment>
<feature type="region of interest" description="Disordered" evidence="11">
    <location>
        <begin position="1"/>
        <end position="36"/>
    </location>
</feature>